<name>A0A5D0RAW6_9RHOB</name>
<dbReference type="GO" id="GO:0005829">
    <property type="term" value="C:cytosol"/>
    <property type="evidence" value="ECO:0007669"/>
    <property type="project" value="TreeGrafter"/>
</dbReference>
<dbReference type="Gene3D" id="3.40.50.150">
    <property type="entry name" value="Vaccinia Virus protein VP39"/>
    <property type="match status" value="1"/>
</dbReference>
<evidence type="ECO:0000256" key="1">
    <source>
        <dbReference type="ARBA" id="ARBA00022490"/>
    </source>
</evidence>
<evidence type="ECO:0000256" key="5">
    <source>
        <dbReference type="ARBA" id="ARBA00022691"/>
    </source>
</evidence>
<dbReference type="RefSeq" id="WP_148379772.1">
    <property type="nucleotide sequence ID" value="NZ_VSIY01000015.1"/>
</dbReference>
<gene>
    <name evidence="6 7" type="primary">rsmG</name>
    <name evidence="7" type="ORF">FVF75_15880</name>
</gene>
<dbReference type="InterPro" id="IPR029063">
    <property type="entry name" value="SAM-dependent_MTases_sf"/>
</dbReference>
<evidence type="ECO:0000256" key="6">
    <source>
        <dbReference type="HAMAP-Rule" id="MF_00074"/>
    </source>
</evidence>
<reference evidence="7 8" key="1">
    <citation type="submission" date="2019-08" db="EMBL/GenBank/DDBJ databases">
        <title>Identification of a novel species of the genus Boseongicola.</title>
        <authorList>
            <person name="Zhang X.-Q."/>
        </authorList>
    </citation>
    <scope>NUCLEOTIDE SEQUENCE [LARGE SCALE GENOMIC DNA]</scope>
    <source>
        <strain evidence="7 8">HY14</strain>
    </source>
</reference>
<evidence type="ECO:0000256" key="4">
    <source>
        <dbReference type="ARBA" id="ARBA00022679"/>
    </source>
</evidence>
<evidence type="ECO:0000256" key="3">
    <source>
        <dbReference type="ARBA" id="ARBA00022603"/>
    </source>
</evidence>
<dbReference type="PANTHER" id="PTHR31760:SF0">
    <property type="entry name" value="S-ADENOSYL-L-METHIONINE-DEPENDENT METHYLTRANSFERASES SUPERFAMILY PROTEIN"/>
    <property type="match status" value="1"/>
</dbReference>
<comment type="similarity">
    <text evidence="6">Belongs to the methyltransferase superfamily. RNA methyltransferase RsmG family.</text>
</comment>
<feature type="binding site" evidence="6">
    <location>
        <position position="72"/>
    </location>
    <ligand>
        <name>S-adenosyl-L-methionine</name>
        <dbReference type="ChEBI" id="CHEBI:59789"/>
    </ligand>
</feature>
<dbReference type="InterPro" id="IPR003682">
    <property type="entry name" value="rRNA_ssu_MeTfrase_G"/>
</dbReference>
<organism evidence="7 8">
    <name type="scientific">Maritimibacter fusiformis</name>
    <dbReference type="NCBI Taxonomy" id="2603819"/>
    <lineage>
        <taxon>Bacteria</taxon>
        <taxon>Pseudomonadati</taxon>
        <taxon>Pseudomonadota</taxon>
        <taxon>Alphaproteobacteria</taxon>
        <taxon>Rhodobacterales</taxon>
        <taxon>Roseobacteraceae</taxon>
        <taxon>Maritimibacter</taxon>
    </lineage>
</organism>
<dbReference type="Pfam" id="PF02527">
    <property type="entry name" value="GidB"/>
    <property type="match status" value="1"/>
</dbReference>
<dbReference type="Proteomes" id="UP000322080">
    <property type="component" value="Unassembled WGS sequence"/>
</dbReference>
<feature type="binding site" evidence="6">
    <location>
        <position position="140"/>
    </location>
    <ligand>
        <name>S-adenosyl-L-methionine</name>
        <dbReference type="ChEBI" id="CHEBI:59789"/>
    </ligand>
</feature>
<comment type="catalytic activity">
    <reaction evidence="6">
        <text>guanosine(527) in 16S rRNA + S-adenosyl-L-methionine = N(7)-methylguanosine(527) in 16S rRNA + S-adenosyl-L-homocysteine</text>
        <dbReference type="Rhea" id="RHEA:42732"/>
        <dbReference type="Rhea" id="RHEA-COMP:10209"/>
        <dbReference type="Rhea" id="RHEA-COMP:10210"/>
        <dbReference type="ChEBI" id="CHEBI:57856"/>
        <dbReference type="ChEBI" id="CHEBI:59789"/>
        <dbReference type="ChEBI" id="CHEBI:74269"/>
        <dbReference type="ChEBI" id="CHEBI:74480"/>
        <dbReference type="EC" id="2.1.1.170"/>
    </reaction>
</comment>
<keyword evidence="1 6" id="KW-0963">Cytoplasm</keyword>
<proteinExistence type="inferred from homology"/>
<keyword evidence="2 6" id="KW-0698">rRNA processing</keyword>
<evidence type="ECO:0000256" key="2">
    <source>
        <dbReference type="ARBA" id="ARBA00022552"/>
    </source>
</evidence>
<keyword evidence="3 6" id="KW-0489">Methyltransferase</keyword>
<comment type="caution">
    <text evidence="7">The sequence shown here is derived from an EMBL/GenBank/DDBJ whole genome shotgun (WGS) entry which is preliminary data.</text>
</comment>
<comment type="subcellular location">
    <subcellularLocation>
        <location evidence="6">Cytoplasm</location>
    </subcellularLocation>
</comment>
<keyword evidence="8" id="KW-1185">Reference proteome</keyword>
<protein>
    <recommendedName>
        <fullName evidence="6">Ribosomal RNA small subunit methyltransferase G</fullName>
        <ecNumber evidence="6">2.1.1.170</ecNumber>
    </recommendedName>
    <alternativeName>
        <fullName evidence="6">16S rRNA 7-methylguanosine methyltransferase</fullName>
        <shortName evidence="6">16S rRNA m7G methyltransferase</shortName>
    </alternativeName>
</protein>
<dbReference type="GO" id="GO:0070043">
    <property type="term" value="F:rRNA (guanine-N7-)-methyltransferase activity"/>
    <property type="evidence" value="ECO:0007669"/>
    <property type="project" value="UniProtKB-UniRule"/>
</dbReference>
<dbReference type="AlphaFoldDB" id="A0A5D0RAW6"/>
<dbReference type="PIRSF" id="PIRSF003078">
    <property type="entry name" value="GidB"/>
    <property type="match status" value="1"/>
</dbReference>
<sequence>MTDRDRFAADQDVSRETLERLGIYAGLLKKWNPSINLVAKSTLNDLWGRHFLDSAQILSISDRNKGRWADLGSGGGFPGLVVAILADEARPDIRVTCVESDLRKATFLRTVIRETGLDAEVLTDRAETLEPLEADIVSARALAPLTRLLGYAQRHLADRGEAIFLKGAGAEAELKEALETWTFGLDTYPSKTDPEATILRIGDIRRV</sequence>
<keyword evidence="5 6" id="KW-0949">S-adenosyl-L-methionine</keyword>
<keyword evidence="4 6" id="KW-0808">Transferase</keyword>
<feature type="binding site" evidence="6">
    <location>
        <position position="77"/>
    </location>
    <ligand>
        <name>S-adenosyl-L-methionine</name>
        <dbReference type="ChEBI" id="CHEBI:59789"/>
    </ligand>
</feature>
<evidence type="ECO:0000313" key="8">
    <source>
        <dbReference type="Proteomes" id="UP000322080"/>
    </source>
</evidence>
<evidence type="ECO:0000313" key="7">
    <source>
        <dbReference type="EMBL" id="TYB77734.1"/>
    </source>
</evidence>
<comment type="caution">
    <text evidence="6">Lacks conserved residue(s) required for the propagation of feature annotation.</text>
</comment>
<dbReference type="EMBL" id="VSIY01000015">
    <property type="protein sequence ID" value="TYB77734.1"/>
    <property type="molecule type" value="Genomic_DNA"/>
</dbReference>
<feature type="binding site" evidence="6">
    <location>
        <begin position="126"/>
        <end position="127"/>
    </location>
    <ligand>
        <name>S-adenosyl-L-methionine</name>
        <dbReference type="ChEBI" id="CHEBI:59789"/>
    </ligand>
</feature>
<comment type="function">
    <text evidence="6">Specifically methylates the N7 position of guanine in position 527 of 16S rRNA.</text>
</comment>
<dbReference type="SUPFAM" id="SSF53335">
    <property type="entry name" value="S-adenosyl-L-methionine-dependent methyltransferases"/>
    <property type="match status" value="1"/>
</dbReference>
<accession>A0A5D0RAW6</accession>
<dbReference type="HAMAP" id="MF_00074">
    <property type="entry name" value="16SrRNA_methyltr_G"/>
    <property type="match status" value="1"/>
</dbReference>
<dbReference type="PANTHER" id="PTHR31760">
    <property type="entry name" value="S-ADENOSYL-L-METHIONINE-DEPENDENT METHYLTRANSFERASES SUPERFAMILY PROTEIN"/>
    <property type="match status" value="1"/>
</dbReference>
<dbReference type="NCBIfam" id="TIGR00138">
    <property type="entry name" value="rsmG_gidB"/>
    <property type="match status" value="1"/>
</dbReference>
<dbReference type="EC" id="2.1.1.170" evidence="6"/>